<reference evidence="1 3" key="1">
    <citation type="journal article" date="2019" name="Sci. Rep.">
        <title>Orb-weaving spider Araneus ventricosus genome elucidates the spidroin gene catalogue.</title>
        <authorList>
            <person name="Kono N."/>
            <person name="Nakamura H."/>
            <person name="Ohtoshi R."/>
            <person name="Moran D.A.P."/>
            <person name="Shinohara A."/>
            <person name="Yoshida Y."/>
            <person name="Fujiwara M."/>
            <person name="Mori M."/>
            <person name="Tomita M."/>
            <person name="Arakawa K."/>
        </authorList>
    </citation>
    <scope>NUCLEOTIDE SEQUENCE [LARGE SCALE GENOMIC DNA]</scope>
</reference>
<gene>
    <name evidence="1" type="ORF">AVEN_178956_1</name>
    <name evidence="2" type="ORF">AVEN_249894_1</name>
</gene>
<evidence type="ECO:0000313" key="3">
    <source>
        <dbReference type="Proteomes" id="UP000499080"/>
    </source>
</evidence>
<dbReference type="Proteomes" id="UP000499080">
    <property type="component" value="Unassembled WGS sequence"/>
</dbReference>
<dbReference type="AlphaFoldDB" id="A0A4Y2GZT4"/>
<protein>
    <submittedName>
        <fullName evidence="1">Uncharacterized protein</fullName>
    </submittedName>
</protein>
<evidence type="ECO:0000313" key="2">
    <source>
        <dbReference type="EMBL" id="GBM84757.1"/>
    </source>
</evidence>
<keyword evidence="3" id="KW-1185">Reference proteome</keyword>
<name>A0A4Y2GZT4_ARAVE</name>
<dbReference type="EMBL" id="BGPR01101233">
    <property type="protein sequence ID" value="GBM58983.1"/>
    <property type="molecule type" value="Genomic_DNA"/>
</dbReference>
<dbReference type="EMBL" id="BGPR01003184">
    <property type="protein sequence ID" value="GBM84757.1"/>
    <property type="molecule type" value="Genomic_DNA"/>
</dbReference>
<evidence type="ECO:0000313" key="1">
    <source>
        <dbReference type="EMBL" id="GBM58983.1"/>
    </source>
</evidence>
<accession>A0A4Y2GZT4</accession>
<comment type="caution">
    <text evidence="1">The sequence shown here is derived from an EMBL/GenBank/DDBJ whole genome shotgun (WGS) entry which is preliminary data.</text>
</comment>
<organism evidence="1 3">
    <name type="scientific">Araneus ventricosus</name>
    <name type="common">Orbweaver spider</name>
    <name type="synonym">Epeira ventricosa</name>
    <dbReference type="NCBI Taxonomy" id="182803"/>
    <lineage>
        <taxon>Eukaryota</taxon>
        <taxon>Metazoa</taxon>
        <taxon>Ecdysozoa</taxon>
        <taxon>Arthropoda</taxon>
        <taxon>Chelicerata</taxon>
        <taxon>Arachnida</taxon>
        <taxon>Araneae</taxon>
        <taxon>Araneomorphae</taxon>
        <taxon>Entelegynae</taxon>
        <taxon>Araneoidea</taxon>
        <taxon>Araneidae</taxon>
        <taxon>Araneus</taxon>
    </lineage>
</organism>
<sequence>MDLVILNRGQMTTKLAPPYPSFHVTPAGGRLAPAYDLACSTPNIQRIISGIGFRTWNPRGSKADTLPLPHNIVYYLKHQMQKYFGTGIRRAE</sequence>
<proteinExistence type="predicted"/>